<evidence type="ECO:0000256" key="5">
    <source>
        <dbReference type="SAM" id="Phobius"/>
    </source>
</evidence>
<dbReference type="EMBL" id="CP144091">
    <property type="protein sequence ID" value="WWD10149.1"/>
    <property type="molecule type" value="Genomic_DNA"/>
</dbReference>
<dbReference type="KEGG" id="ker:91107084"/>
<organism evidence="6 7">
    <name type="scientific">Kwoniella europaea PYCC6329</name>
    <dbReference type="NCBI Taxonomy" id="1423913"/>
    <lineage>
        <taxon>Eukaryota</taxon>
        <taxon>Fungi</taxon>
        <taxon>Dikarya</taxon>
        <taxon>Basidiomycota</taxon>
        <taxon>Agaricomycotina</taxon>
        <taxon>Tremellomycetes</taxon>
        <taxon>Tremellales</taxon>
        <taxon>Cryptococcaceae</taxon>
        <taxon>Kwoniella</taxon>
    </lineage>
</organism>
<keyword evidence="2 5" id="KW-0812">Transmembrane</keyword>
<name>A0AAX4KW76_9TREE</name>
<dbReference type="GO" id="GO:0022857">
    <property type="term" value="F:transmembrane transporter activity"/>
    <property type="evidence" value="ECO:0007669"/>
    <property type="project" value="TreeGrafter"/>
</dbReference>
<dbReference type="AlphaFoldDB" id="A0AAX4KW76"/>
<evidence type="ECO:0008006" key="8">
    <source>
        <dbReference type="Google" id="ProtNLM"/>
    </source>
</evidence>
<evidence type="ECO:0000256" key="2">
    <source>
        <dbReference type="ARBA" id="ARBA00022692"/>
    </source>
</evidence>
<evidence type="ECO:0000313" key="7">
    <source>
        <dbReference type="Proteomes" id="UP001358614"/>
    </source>
</evidence>
<dbReference type="InterPro" id="IPR036259">
    <property type="entry name" value="MFS_trans_sf"/>
</dbReference>
<accession>A0AAX4KW76</accession>
<evidence type="ECO:0000256" key="1">
    <source>
        <dbReference type="ARBA" id="ARBA00004141"/>
    </source>
</evidence>
<dbReference type="GeneID" id="91107084"/>
<dbReference type="Proteomes" id="UP001358614">
    <property type="component" value="Chromosome 3"/>
</dbReference>
<evidence type="ECO:0000313" key="6">
    <source>
        <dbReference type="EMBL" id="WWD10149.1"/>
    </source>
</evidence>
<reference evidence="6 7" key="1">
    <citation type="submission" date="2024-01" db="EMBL/GenBank/DDBJ databases">
        <title>Comparative genomics of Cryptococcus and Kwoniella reveals pathogenesis evolution and contrasting modes of karyotype evolution via chromosome fusion or intercentromeric recombination.</title>
        <authorList>
            <person name="Coelho M.A."/>
            <person name="David-Palma M."/>
            <person name="Shea T."/>
            <person name="Bowers K."/>
            <person name="McGinley-Smith S."/>
            <person name="Mohammad A.W."/>
            <person name="Gnirke A."/>
            <person name="Yurkov A.M."/>
            <person name="Nowrousian M."/>
            <person name="Sun S."/>
            <person name="Cuomo C.A."/>
            <person name="Heitman J."/>
        </authorList>
    </citation>
    <scope>NUCLEOTIDE SEQUENCE [LARGE SCALE GENOMIC DNA]</scope>
    <source>
        <strain evidence="6 7">PYCC6329</strain>
    </source>
</reference>
<feature type="transmembrane region" description="Helical" evidence="5">
    <location>
        <begin position="137"/>
        <end position="155"/>
    </location>
</feature>
<dbReference type="GO" id="GO:0005886">
    <property type="term" value="C:plasma membrane"/>
    <property type="evidence" value="ECO:0007669"/>
    <property type="project" value="TreeGrafter"/>
</dbReference>
<keyword evidence="4 5" id="KW-0472">Membrane</keyword>
<keyword evidence="3 5" id="KW-1133">Transmembrane helix</keyword>
<dbReference type="Gene3D" id="1.20.1250.20">
    <property type="entry name" value="MFS general substrate transporter like domains"/>
    <property type="match status" value="1"/>
</dbReference>
<protein>
    <recommendedName>
        <fullName evidence="8">Major facilitator superfamily (MFS) profile domain-containing protein</fullName>
    </recommendedName>
</protein>
<keyword evidence="7" id="KW-1185">Reference proteome</keyword>
<dbReference type="SUPFAM" id="SSF103473">
    <property type="entry name" value="MFS general substrate transporter"/>
    <property type="match status" value="1"/>
</dbReference>
<dbReference type="PANTHER" id="PTHR23501">
    <property type="entry name" value="MAJOR FACILITATOR SUPERFAMILY"/>
    <property type="match status" value="1"/>
</dbReference>
<feature type="transmembrane region" description="Helical" evidence="5">
    <location>
        <begin position="24"/>
        <end position="42"/>
    </location>
</feature>
<evidence type="ECO:0000256" key="3">
    <source>
        <dbReference type="ARBA" id="ARBA00022989"/>
    </source>
</evidence>
<dbReference type="RefSeq" id="XP_066088116.1">
    <property type="nucleotide sequence ID" value="XM_066232019.1"/>
</dbReference>
<comment type="subcellular location">
    <subcellularLocation>
        <location evidence="1">Membrane</location>
        <topology evidence="1">Multi-pass membrane protein</topology>
    </subcellularLocation>
</comment>
<proteinExistence type="predicted"/>
<sequence length="184" mass="19654">MQFGYALGLLSCGLMYRFDIDTSTGYIVGILFLVGFAAGCTLQTTLVTMQNTAPEDLRAIITGARNTFRSFGGSIGLAAAGPIRNSVITTALLSIPSLTDEQRKQVISLGPSSILGDLDSETSILVLRAMRRGIQTVYLSFLPLMAVSLIAVMFVKQRRLSDEDYLASAELATVPVVLSSPPAE</sequence>
<dbReference type="PANTHER" id="PTHR23501:SF189">
    <property type="entry name" value="DRUG TRANSPORTER, PUTATIVE (AFU_ORTHOLOGUE AFUA_4G03920)-RELATED"/>
    <property type="match status" value="1"/>
</dbReference>
<gene>
    <name evidence="6" type="ORF">V865_008283</name>
</gene>
<evidence type="ECO:0000256" key="4">
    <source>
        <dbReference type="ARBA" id="ARBA00023136"/>
    </source>
</evidence>